<evidence type="ECO:0000313" key="1">
    <source>
        <dbReference type="EMBL" id="CRL45116.1"/>
    </source>
</evidence>
<name>A0A193QIX1_SODGM</name>
<dbReference type="AlphaFoldDB" id="A0A193QIX1"/>
<protein>
    <recommendedName>
        <fullName evidence="3">Primase C-terminal 2 domain-containing protein</fullName>
    </recommendedName>
</protein>
<proteinExistence type="predicted"/>
<evidence type="ECO:0000313" key="2">
    <source>
        <dbReference type="Proteomes" id="UP000245838"/>
    </source>
</evidence>
<dbReference type="EMBL" id="LN854557">
    <property type="protein sequence ID" value="CRL45116.1"/>
    <property type="molecule type" value="Genomic_DNA"/>
</dbReference>
<gene>
    <name evidence="1" type="ORF">SGGMMB4_02653</name>
</gene>
<evidence type="ECO:0008006" key="3">
    <source>
        <dbReference type="Google" id="ProtNLM"/>
    </source>
</evidence>
<organism evidence="1 2">
    <name type="scientific">Sodalis glossinidius (strain morsitans)</name>
    <dbReference type="NCBI Taxonomy" id="343509"/>
    <lineage>
        <taxon>Bacteria</taxon>
        <taxon>Pseudomonadati</taxon>
        <taxon>Pseudomonadota</taxon>
        <taxon>Gammaproteobacteria</taxon>
        <taxon>Enterobacterales</taxon>
        <taxon>Bruguierivoracaceae</taxon>
        <taxon>Sodalis</taxon>
    </lineage>
</organism>
<accession>A0A193QIX1</accession>
<dbReference type="Proteomes" id="UP000245838">
    <property type="component" value="Chromosome sggmmb4_Chromosome"/>
</dbReference>
<sequence length="394" mass="44472">MPYLWCTFKPGMPRRRCDTSAGDLYVLPLDLDGISEEGWQSVKSAISDYRGFSYTTASHKHPAVNGESRIRIVLEPSRPITAAEKPRVLQQLQAHIMHVVMLNYDGPVRWDDSVYGSAQIIYLPDENAEFESFNGRPVDVDTLLAEAAKGEECDRLPASDTNSVDDLERLVQLDNVNDETFDDIRSALWHLDVIADAEGSCGRYLAWIAMGNRLAWFKGTEYEERVRELWIEWSAAAKWDNDALKADRTGYQAIFKRTGDAGWINPGSERMKHPVAVVEDFEDLGAVEAANKTPWPAFVRKDKTGVIKNTIDNVSKAVARPDFCGVQVCFDQFRDEIMLAEEGDNQWVPITGPDFSRLRITLERRQFDPVSKELSGMQCCWLPMRTRSIAPSSG</sequence>
<reference evidence="1 2" key="1">
    <citation type="submission" date="2015-05" db="EMBL/GenBank/DDBJ databases">
        <authorList>
            <person name="Goodhead I."/>
        </authorList>
    </citation>
    <scope>NUCLEOTIDE SEQUENCE [LARGE SCALE GENOMIC DNA]</scope>
    <source>
        <strain evidence="2">morsitans</strain>
    </source>
</reference>